<dbReference type="CDD" id="cd09360">
    <property type="entry name" value="LIM_ALP_like"/>
    <property type="match status" value="1"/>
</dbReference>
<dbReference type="Pfam" id="PF00412">
    <property type="entry name" value="LIM"/>
    <property type="match status" value="4"/>
</dbReference>
<dbReference type="FunFam" id="2.10.110.10:FF:000060">
    <property type="entry name" value="Uncharacterized protein, isoform Z"/>
    <property type="match status" value="1"/>
</dbReference>
<evidence type="ECO:0000256" key="4">
    <source>
        <dbReference type="ARBA" id="ARBA00022833"/>
    </source>
</evidence>
<evidence type="ECO:0000313" key="10">
    <source>
        <dbReference type="EMBL" id="MFH4974042.1"/>
    </source>
</evidence>
<evidence type="ECO:0000256" key="3">
    <source>
        <dbReference type="ARBA" id="ARBA00022723"/>
    </source>
</evidence>
<feature type="region of interest" description="Disordered" evidence="7">
    <location>
        <begin position="963"/>
        <end position="992"/>
    </location>
</feature>
<evidence type="ECO:0000259" key="8">
    <source>
        <dbReference type="PROSITE" id="PS50023"/>
    </source>
</evidence>
<comment type="caution">
    <text evidence="10">The sequence shown here is derived from an EMBL/GenBank/DDBJ whole genome shotgun (WGS) entry which is preliminary data.</text>
</comment>
<protein>
    <recommendedName>
        <fullName evidence="12">PDZ and LIM domain protein Zasp</fullName>
    </recommendedName>
</protein>
<keyword evidence="3 6" id="KW-0479">Metal-binding</keyword>
<feature type="region of interest" description="Disordered" evidence="7">
    <location>
        <begin position="107"/>
        <end position="146"/>
    </location>
</feature>
<dbReference type="SMART" id="SM00228">
    <property type="entry name" value="PDZ"/>
    <property type="match status" value="1"/>
</dbReference>
<dbReference type="PANTHER" id="PTHR24214">
    <property type="entry name" value="PDZ AND LIM DOMAIN PROTEIN ZASP"/>
    <property type="match status" value="1"/>
</dbReference>
<keyword evidence="4 6" id="KW-0862">Zinc</keyword>
<evidence type="ECO:0000256" key="2">
    <source>
        <dbReference type="ARBA" id="ARBA00022490"/>
    </source>
</evidence>
<proteinExistence type="predicted"/>
<feature type="compositionally biased region" description="Low complexity" evidence="7">
    <location>
        <begin position="111"/>
        <end position="137"/>
    </location>
</feature>
<keyword evidence="11" id="KW-1185">Reference proteome</keyword>
<evidence type="ECO:0000256" key="6">
    <source>
        <dbReference type="PROSITE-ProRule" id="PRU00125"/>
    </source>
</evidence>
<dbReference type="InterPro" id="IPR001781">
    <property type="entry name" value="Znf_LIM"/>
</dbReference>
<feature type="region of interest" description="Disordered" evidence="7">
    <location>
        <begin position="520"/>
        <end position="539"/>
    </location>
</feature>
<keyword evidence="2" id="KW-0963">Cytoplasm</keyword>
<dbReference type="CDD" id="cd09461">
    <property type="entry name" value="LIM3_Enigma_like_1"/>
    <property type="match status" value="1"/>
</dbReference>
<dbReference type="SUPFAM" id="SSF50156">
    <property type="entry name" value="PDZ domain-like"/>
    <property type="match status" value="1"/>
</dbReference>
<evidence type="ECO:0008006" key="12">
    <source>
        <dbReference type="Google" id="ProtNLM"/>
    </source>
</evidence>
<dbReference type="FunFam" id="2.10.110.10:FF:000020">
    <property type="entry name" value="PDZ and LIM domain protein 5"/>
    <property type="match status" value="1"/>
</dbReference>
<dbReference type="FunFam" id="2.10.110.10:FF:000069">
    <property type="entry name" value="Uncharacterized protein, isoform Z"/>
    <property type="match status" value="1"/>
</dbReference>
<name>A0ABD6EBI1_9BILA</name>
<dbReference type="SUPFAM" id="SSF57716">
    <property type="entry name" value="Glucocorticoid receptor-like (DNA-binding domain)"/>
    <property type="match status" value="5"/>
</dbReference>
<sequence>MASTEMVTVRMSRGHLDTPWGFDVSDDLHISNVVGGSLADRAGLLNGDKLVELEGHEQLDVNLARQLLAKTEHRVELVVHRIGGTVHRIWKPSVTENTEYNRFQHSVHNVTTTTTRSETSGGVTSGAPPNTTPSVVTNPPPPPQPSVVVPPVSTQTPTTVPLKVSLEHQNQDGVAIPGFNVSAQPYGNHQEVKHLQYNSPMPLYSPQSAAEQYLQQTGGLFGTDPNLAKSKDNTPAYLRSETLRLIQESERSGGRPQGVRMTNAQSTQKDEIRTQIQQENSSIPKCYSCGRNILGVMCKAFDRTLHPDCFQCATCGASLKNQGHYFINEKFYCDVHGRQLKGRDLLSAPAPHPDISSMRTQNVTRTQERAFYQPEVMSRRPLSISPTPWKTSSPISPSARGVPAASTHYGQSLRNESYSTHQQSYVGGENGITSLTTPHTPLPSFIRSATLPLRRGSLVDWPPRSSSVRRYWQYDHRSEENTNEPISSVKYSTNMAGEKRRELGLDSSHNGIRLSAKPYTTTSTHHDTMNKTKSSETSYLNRTKDSYRPLAPSFRMNKTKTESNTNTISPSFRRYNSFIDIMGKWKEKNFFPSSTMENFEDSTVTVSRPLTDTEFRRSYSTSKHDAKNICSTQNRPPITSVTDKMDNFAKFDSIGKRLQRNDDKNSSEQPFRRVIHEYETKENKISYDVHEDEMMSNDAKILINGKENYPFRSAPKWRENKTKKVDERWVSEEREESKKIEESCVESGETQDGWITEEFESFDKHTKATTARRDNNDNDILVEPTGVQRLSGAQVIKDQSKMESSADKKVTSGVGLRGVMENNKENCNEDAEITKEEVLWNYDEKQIIVSPERKKKEDKIIEKTKEEIRLMDERDRRIAIESIERHQRQLTEQQDHLSKLLDKTINFLKNMDSNISVKKPDGNNKPSDDDKTSGIVASEVCSTVPCGPAERIITMLTELDAQSNKNTNTTNTYTKPANSQQFRTSEQRGESWRQMGTLQNQGGRVPYCEECKQQIRGAYVLANGRTWCPEHFTCANRSCNRKLLDIGFVEDKGQKYCEHCFESLIAPHCAKCSRPITADCLNALQKQWHPYCFVCVHCHKPFGNSAFYLEQGQPYCEADWNALFTTKCVACKFPIEAGDRWVEALGSAYHSNCFNCTHCNVNLEGESFYAKNGAPYCKLHA</sequence>
<dbReference type="PANTHER" id="PTHR24214:SF38">
    <property type="entry name" value="PDZ AND LIM DOMAIN PROTEIN ZASP-RELATED"/>
    <property type="match status" value="1"/>
</dbReference>
<dbReference type="InterPro" id="IPR036034">
    <property type="entry name" value="PDZ_sf"/>
</dbReference>
<feature type="compositionally biased region" description="Basic and acidic residues" evidence="7">
    <location>
        <begin position="918"/>
        <end position="932"/>
    </location>
</feature>
<feature type="region of interest" description="Disordered" evidence="7">
    <location>
        <begin position="914"/>
        <end position="933"/>
    </location>
</feature>
<dbReference type="GO" id="GO:0005737">
    <property type="term" value="C:cytoplasm"/>
    <property type="evidence" value="ECO:0007669"/>
    <property type="project" value="UniProtKB-SubCell"/>
</dbReference>
<dbReference type="SMART" id="SM00132">
    <property type="entry name" value="LIM"/>
    <property type="match status" value="4"/>
</dbReference>
<dbReference type="SMART" id="SM00735">
    <property type="entry name" value="ZM"/>
    <property type="match status" value="1"/>
</dbReference>
<dbReference type="PROSITE" id="PS00478">
    <property type="entry name" value="LIM_DOMAIN_1"/>
    <property type="match status" value="2"/>
</dbReference>
<evidence type="ECO:0000259" key="9">
    <source>
        <dbReference type="PROSITE" id="PS50106"/>
    </source>
</evidence>
<dbReference type="AlphaFoldDB" id="A0ABD6EBI1"/>
<dbReference type="PROSITE" id="PS50106">
    <property type="entry name" value="PDZ"/>
    <property type="match status" value="1"/>
</dbReference>
<feature type="compositionally biased region" description="Low complexity" evidence="7">
    <location>
        <begin position="964"/>
        <end position="975"/>
    </location>
</feature>
<feature type="domain" description="LIM zinc-binding" evidence="8">
    <location>
        <begin position="284"/>
        <end position="343"/>
    </location>
</feature>
<dbReference type="InterPro" id="IPR001478">
    <property type="entry name" value="PDZ"/>
</dbReference>
<evidence type="ECO:0000256" key="7">
    <source>
        <dbReference type="SAM" id="MobiDB-lite"/>
    </source>
</evidence>
<feature type="domain" description="LIM zinc-binding" evidence="8">
    <location>
        <begin position="1067"/>
        <end position="1126"/>
    </location>
</feature>
<accession>A0ABD6EBI1</accession>
<dbReference type="CDD" id="cd09455">
    <property type="entry name" value="LIM1_Enigma_like_1"/>
    <property type="match status" value="1"/>
</dbReference>
<feature type="compositionally biased region" description="Polar residues" evidence="7">
    <location>
        <begin position="384"/>
        <end position="396"/>
    </location>
</feature>
<feature type="region of interest" description="Disordered" evidence="7">
    <location>
        <begin position="382"/>
        <end position="405"/>
    </location>
</feature>
<feature type="domain" description="PDZ" evidence="9">
    <location>
        <begin position="8"/>
        <end position="83"/>
    </location>
</feature>
<organism evidence="10 11">
    <name type="scientific">Gnathostoma spinigerum</name>
    <dbReference type="NCBI Taxonomy" id="75299"/>
    <lineage>
        <taxon>Eukaryota</taxon>
        <taxon>Metazoa</taxon>
        <taxon>Ecdysozoa</taxon>
        <taxon>Nematoda</taxon>
        <taxon>Chromadorea</taxon>
        <taxon>Rhabditida</taxon>
        <taxon>Spirurina</taxon>
        <taxon>Gnathostomatomorpha</taxon>
        <taxon>Gnathostomatoidea</taxon>
        <taxon>Gnathostomatidae</taxon>
        <taxon>Gnathostoma</taxon>
    </lineage>
</organism>
<feature type="region of interest" description="Disordered" evidence="7">
    <location>
        <begin position="249"/>
        <end position="270"/>
    </location>
</feature>
<feature type="compositionally biased region" description="Basic and acidic residues" evidence="7">
    <location>
        <begin position="524"/>
        <end position="534"/>
    </location>
</feature>
<feature type="domain" description="LIM zinc-binding" evidence="8">
    <location>
        <begin position="1127"/>
        <end position="1181"/>
    </location>
</feature>
<comment type="subcellular location">
    <subcellularLocation>
        <location evidence="1">Cytoplasm</location>
    </subcellularLocation>
</comment>
<dbReference type="EMBL" id="JBGFUD010000228">
    <property type="protein sequence ID" value="MFH4974042.1"/>
    <property type="molecule type" value="Genomic_DNA"/>
</dbReference>
<dbReference type="PROSITE" id="PS50023">
    <property type="entry name" value="LIM_DOMAIN_2"/>
    <property type="match status" value="3"/>
</dbReference>
<keyword evidence="5 6" id="KW-0440">LIM domain</keyword>
<dbReference type="InterPro" id="IPR050604">
    <property type="entry name" value="PDZ-LIM_domain"/>
</dbReference>
<dbReference type="GO" id="GO:0046872">
    <property type="term" value="F:metal ion binding"/>
    <property type="evidence" value="ECO:0007669"/>
    <property type="project" value="UniProtKB-KW"/>
</dbReference>
<evidence type="ECO:0000256" key="1">
    <source>
        <dbReference type="ARBA" id="ARBA00004496"/>
    </source>
</evidence>
<dbReference type="InterPro" id="IPR006643">
    <property type="entry name" value="Zasp-like_motif"/>
</dbReference>
<dbReference type="Proteomes" id="UP001608902">
    <property type="component" value="Unassembled WGS sequence"/>
</dbReference>
<evidence type="ECO:0000256" key="5">
    <source>
        <dbReference type="ARBA" id="ARBA00023038"/>
    </source>
</evidence>
<evidence type="ECO:0000313" key="11">
    <source>
        <dbReference type="Proteomes" id="UP001608902"/>
    </source>
</evidence>
<dbReference type="Gene3D" id="2.10.110.10">
    <property type="entry name" value="Cysteine Rich Protein"/>
    <property type="match status" value="4"/>
</dbReference>
<gene>
    <name evidence="10" type="ORF">AB6A40_000751</name>
</gene>
<dbReference type="Gene3D" id="2.30.42.10">
    <property type="match status" value="1"/>
</dbReference>
<reference evidence="10 11" key="1">
    <citation type="submission" date="2024-08" db="EMBL/GenBank/DDBJ databases">
        <title>Gnathostoma spinigerum genome.</title>
        <authorList>
            <person name="Gonzalez-Bertolin B."/>
            <person name="Monzon S."/>
            <person name="Zaballos A."/>
            <person name="Jimenez P."/>
            <person name="Dekumyoy P."/>
            <person name="Varona S."/>
            <person name="Cuesta I."/>
            <person name="Sumanam S."/>
            <person name="Adisakwattana P."/>
            <person name="Gasser R.B."/>
            <person name="Hernandez-Gonzalez A."/>
            <person name="Young N.D."/>
            <person name="Perteguer M.J."/>
        </authorList>
    </citation>
    <scope>NUCLEOTIDE SEQUENCE [LARGE SCALE GENOMIC DNA]</scope>
    <source>
        <strain evidence="10">AL3</strain>
        <tissue evidence="10">Liver</tissue>
    </source>
</reference>